<dbReference type="Proteomes" id="UP000799437">
    <property type="component" value="Unassembled WGS sequence"/>
</dbReference>
<sequence length="359" mass="40572">MPLSIDSSSTDNTDISPSSPCQRGPSPPPETPSKQPLTFDFLGLPPELRNRSYFYYTQSCLYPPEHEDVPIVINEGDELCQYACDFQNRLFKMLVNRASFQPPLGKVCRQISTEFTPLFQNNTVLCLGLVASGSYAANYMDVTKYKPETPVLFRRIHVLFMNTITVDEDYLWLLRRLVVSHYVHFAIDLGPLPPPTQPESNPKSTNITPNPTKRTFTVHAIFKTEQAPPLDRSAVNLTRNIALYLCRFLADRLAEQRALIPHLPVFTVSALGLALAALGEAFVYAEDWVSNRESFLKYRARGLSSYVPAWEQPEFVQSVSSGRGGGLVVKEVRSYRPDCYYNKSIGMSTDWRSDFLYSS</sequence>
<name>A0A6A6W623_9PEZI</name>
<organism evidence="2 3">
    <name type="scientific">Pseudovirgaria hyperparasitica</name>
    <dbReference type="NCBI Taxonomy" id="470096"/>
    <lineage>
        <taxon>Eukaryota</taxon>
        <taxon>Fungi</taxon>
        <taxon>Dikarya</taxon>
        <taxon>Ascomycota</taxon>
        <taxon>Pezizomycotina</taxon>
        <taxon>Dothideomycetes</taxon>
        <taxon>Dothideomycetes incertae sedis</taxon>
        <taxon>Acrospermales</taxon>
        <taxon>Acrospermaceae</taxon>
        <taxon>Pseudovirgaria</taxon>
    </lineage>
</organism>
<gene>
    <name evidence="2" type="ORF">EJ05DRAFT_500508</name>
</gene>
<keyword evidence="3" id="KW-1185">Reference proteome</keyword>
<evidence type="ECO:0000313" key="3">
    <source>
        <dbReference type="Proteomes" id="UP000799437"/>
    </source>
</evidence>
<evidence type="ECO:0000256" key="1">
    <source>
        <dbReference type="SAM" id="MobiDB-lite"/>
    </source>
</evidence>
<dbReference type="EMBL" id="ML996572">
    <property type="protein sequence ID" value="KAF2757995.1"/>
    <property type="molecule type" value="Genomic_DNA"/>
</dbReference>
<proteinExistence type="predicted"/>
<protein>
    <submittedName>
        <fullName evidence="2">Uncharacterized protein</fullName>
    </submittedName>
</protein>
<dbReference type="AlphaFoldDB" id="A0A6A6W623"/>
<accession>A0A6A6W623</accession>
<dbReference type="GeneID" id="54488058"/>
<feature type="compositionally biased region" description="Low complexity" evidence="1">
    <location>
        <begin position="1"/>
        <end position="20"/>
    </location>
</feature>
<reference evidence="2" key="1">
    <citation type="journal article" date="2020" name="Stud. Mycol.">
        <title>101 Dothideomycetes genomes: a test case for predicting lifestyles and emergence of pathogens.</title>
        <authorList>
            <person name="Haridas S."/>
            <person name="Albert R."/>
            <person name="Binder M."/>
            <person name="Bloem J."/>
            <person name="Labutti K."/>
            <person name="Salamov A."/>
            <person name="Andreopoulos B."/>
            <person name="Baker S."/>
            <person name="Barry K."/>
            <person name="Bills G."/>
            <person name="Bluhm B."/>
            <person name="Cannon C."/>
            <person name="Castanera R."/>
            <person name="Culley D."/>
            <person name="Daum C."/>
            <person name="Ezra D."/>
            <person name="Gonzalez J."/>
            <person name="Henrissat B."/>
            <person name="Kuo A."/>
            <person name="Liang C."/>
            <person name="Lipzen A."/>
            <person name="Lutzoni F."/>
            <person name="Magnuson J."/>
            <person name="Mondo S."/>
            <person name="Nolan M."/>
            <person name="Ohm R."/>
            <person name="Pangilinan J."/>
            <person name="Park H.-J."/>
            <person name="Ramirez L."/>
            <person name="Alfaro M."/>
            <person name="Sun H."/>
            <person name="Tritt A."/>
            <person name="Yoshinaga Y."/>
            <person name="Zwiers L.-H."/>
            <person name="Turgeon B."/>
            <person name="Goodwin S."/>
            <person name="Spatafora J."/>
            <person name="Crous P."/>
            <person name="Grigoriev I."/>
        </authorList>
    </citation>
    <scope>NUCLEOTIDE SEQUENCE</scope>
    <source>
        <strain evidence="2">CBS 121739</strain>
    </source>
</reference>
<feature type="region of interest" description="Disordered" evidence="1">
    <location>
        <begin position="1"/>
        <end position="35"/>
    </location>
</feature>
<evidence type="ECO:0000313" key="2">
    <source>
        <dbReference type="EMBL" id="KAF2757995.1"/>
    </source>
</evidence>
<dbReference type="RefSeq" id="XP_033600446.1">
    <property type="nucleotide sequence ID" value="XM_033747004.1"/>
</dbReference>